<dbReference type="AlphaFoldDB" id="C9YFH4"/>
<evidence type="ECO:0000313" key="1">
    <source>
        <dbReference type="EMBL" id="CBA32668.1"/>
    </source>
</evidence>
<name>C9YFH4_CURXX</name>
<dbReference type="EMBL" id="FN543107">
    <property type="protein sequence ID" value="CBA32668.1"/>
    <property type="molecule type" value="Genomic_DNA"/>
</dbReference>
<gene>
    <name evidence="1" type="ORF">Csp_D33300</name>
</gene>
<proteinExistence type="predicted"/>
<reference evidence="1" key="1">
    <citation type="journal article" date="2010" name="Nature">
        <title>The Dynamic genome of Hydra.</title>
        <authorList>
            <person name="Chapman J.A."/>
            <person name="Kirkness E.F."/>
            <person name="Simakov O."/>
            <person name="Hampson S.E."/>
            <person name="Mitros T."/>
            <person name="Weinmaier T."/>
            <person name="Rattei T."/>
            <person name="Balasubramanian P.G."/>
            <person name="Borman J."/>
            <person name="Busam D."/>
            <person name="Disbennett K."/>
            <person name="Pfannkoch C."/>
            <person name="Sumin N."/>
            <person name="Sutton G."/>
            <person name="Viswanathan L."/>
            <person name="Walenz B."/>
            <person name="Goodstein D.M."/>
            <person name="Hellsten U."/>
            <person name="Kawashima T."/>
            <person name="Prochnik S.E."/>
            <person name="Putnam N.H."/>
            <person name="Shu S."/>
            <person name="Blumberg B."/>
            <person name="Dana C.E."/>
            <person name="Gee L."/>
            <person name="Kibler D.F."/>
            <person name="Law L."/>
            <person name="Lindgens D."/>
            <person name="Martinez D.E."/>
            <person name="Peng J."/>
            <person name="Wigge P.A."/>
            <person name="Bertulat B."/>
            <person name="Guder C."/>
            <person name="Nakamura Y."/>
            <person name="Ozbek S."/>
            <person name="Watanabe H."/>
            <person name="Khalturin K."/>
            <person name="Hemmrich G."/>
            <person name="Franke A."/>
            <person name="Augustin R."/>
            <person name="Fraune S."/>
            <person name="Hayakawa E."/>
            <person name="Hayakawa S."/>
            <person name="Hirose M."/>
            <person name="Hwang J."/>
            <person name="Ikeo K."/>
            <person name="Nishimiya-Fujisawa C."/>
            <person name="Ogura A."/>
            <person name="Takahashi T."/>
            <person name="Steinmetz P.R."/>
            <person name="Zhang X."/>
            <person name="Aufschnaiter R."/>
            <person name="Eder M.K."/>
            <person name="Gorny A.K."/>
            <person name="Salvenmoser W."/>
            <person name="Heimberg A.M."/>
            <person name="Wheeler B.M."/>
            <person name="Peterson K.J."/>
            <person name="Boettger A."/>
            <person name="Tischler P."/>
            <person name="Wolf A."/>
            <person name="Gojobori T."/>
            <person name="Remington K.A."/>
            <person name="Strausberg R.L."/>
            <person name="Venter J."/>
            <person name="Technau U."/>
            <person name="Hobmayer B."/>
            <person name="Bosch T.C."/>
            <person name="Holstein T.W."/>
            <person name="Fujisawa T."/>
            <person name="Bode H.R."/>
            <person name="David C.N."/>
            <person name="Rokhsar D.S."/>
            <person name="Steele R.E."/>
        </authorList>
    </citation>
    <scope>NUCLEOTIDE SEQUENCE</scope>
</reference>
<sequence length="119" mass="12704">MACSSAQEPQHMFDKASALTKLTAHVDAAVLFSPTGKSESDQALLDKAFADNPTLKPQLGTDKLLLQRGEKGVVVLVCTEGGAKALLEDLSCTPGIDKHHWRDEPDRICTFSLSPAACP</sequence>
<accession>C9YFH4</accession>
<organism evidence="1">
    <name type="scientific">Curvibacter symbiont subsp. Hydra magnipapillata</name>
    <dbReference type="NCBI Taxonomy" id="667019"/>
    <lineage>
        <taxon>Bacteria</taxon>
        <taxon>Pseudomonadati</taxon>
        <taxon>Pseudomonadota</taxon>
        <taxon>Betaproteobacteria</taxon>
        <taxon>Burkholderiales</taxon>
        <taxon>Comamonadaceae</taxon>
        <taxon>Curvibacter</taxon>
    </lineage>
</organism>
<protein>
    <submittedName>
        <fullName evidence="1">Uncharacterized protein</fullName>
    </submittedName>
</protein>